<gene>
    <name evidence="1" type="ORF">COMA2_80099</name>
</gene>
<accession>A0A0S4LQ00</accession>
<name>A0A0S4LQ00_9BACT</name>
<evidence type="ECO:0000313" key="2">
    <source>
        <dbReference type="Proteomes" id="UP000198736"/>
    </source>
</evidence>
<proteinExistence type="predicted"/>
<organism evidence="1 2">
    <name type="scientific">Candidatus Nitrospira nitrificans</name>
    <dbReference type="NCBI Taxonomy" id="1742973"/>
    <lineage>
        <taxon>Bacteria</taxon>
        <taxon>Pseudomonadati</taxon>
        <taxon>Nitrospirota</taxon>
        <taxon>Nitrospiria</taxon>
        <taxon>Nitrospirales</taxon>
        <taxon>Nitrospiraceae</taxon>
        <taxon>Nitrospira</taxon>
    </lineage>
</organism>
<reference evidence="2" key="1">
    <citation type="submission" date="2015-10" db="EMBL/GenBank/DDBJ databases">
        <authorList>
            <person name="Luecker S."/>
            <person name="Luecker S."/>
        </authorList>
    </citation>
    <scope>NUCLEOTIDE SEQUENCE [LARGE SCALE GENOMIC DNA]</scope>
</reference>
<dbReference type="STRING" id="1742973.COMA2_80099"/>
<dbReference type="Proteomes" id="UP000198736">
    <property type="component" value="Unassembled WGS sequence"/>
</dbReference>
<dbReference type="EMBL" id="CZPZ01000035">
    <property type="protein sequence ID" value="CUS39649.1"/>
    <property type="molecule type" value="Genomic_DNA"/>
</dbReference>
<dbReference type="AlphaFoldDB" id="A0A0S4LQ00"/>
<evidence type="ECO:0000313" key="1">
    <source>
        <dbReference type="EMBL" id="CUS39649.1"/>
    </source>
</evidence>
<protein>
    <submittedName>
        <fullName evidence="1">Uncharacterized protein</fullName>
    </submittedName>
</protein>
<sequence length="56" mass="6107">MVLETRVVACRAGSLQLFGAKEAKGNLRVVCKSFADSRYLPADAGDIPSRTCRHKL</sequence>
<keyword evidence="2" id="KW-1185">Reference proteome</keyword>